<evidence type="ECO:0000313" key="9">
    <source>
        <dbReference type="EMBL" id="SCV05514.1"/>
    </source>
</evidence>
<evidence type="ECO:0000259" key="8">
    <source>
        <dbReference type="Pfam" id="PF16854"/>
    </source>
</evidence>
<evidence type="ECO:0000256" key="1">
    <source>
        <dbReference type="ARBA" id="ARBA00004150"/>
    </source>
</evidence>
<dbReference type="GO" id="GO:0005829">
    <property type="term" value="C:cytosol"/>
    <property type="evidence" value="ECO:0007669"/>
    <property type="project" value="GOC"/>
</dbReference>
<dbReference type="Gene3D" id="1.10.357.110">
    <property type="entry name" value="Vacuolar protein sorting-associated protein 53, C-terminus"/>
    <property type="match status" value="1"/>
</dbReference>
<reference evidence="10" key="1">
    <citation type="submission" date="2016-03" db="EMBL/GenBank/DDBJ databases">
        <authorList>
            <person name="Devillers Hugo."/>
        </authorList>
    </citation>
    <scope>NUCLEOTIDE SEQUENCE [LARGE SCALE GENOMIC DNA]</scope>
</reference>
<keyword evidence="6" id="KW-0472">Membrane</keyword>
<comment type="similarity">
    <text evidence="3">Belongs to the VPS53 family.</text>
</comment>
<dbReference type="GO" id="GO:0000938">
    <property type="term" value="C:GARP complex"/>
    <property type="evidence" value="ECO:0007669"/>
    <property type="project" value="InterPro"/>
</dbReference>
<dbReference type="EMBL" id="LT598447">
    <property type="protein sequence ID" value="SCV05514.1"/>
    <property type="molecule type" value="Genomic_DNA"/>
</dbReference>
<evidence type="ECO:0000259" key="7">
    <source>
        <dbReference type="Pfam" id="PF04100"/>
    </source>
</evidence>
<evidence type="ECO:0000256" key="2">
    <source>
        <dbReference type="ARBA" id="ARBA00004481"/>
    </source>
</evidence>
<evidence type="ECO:0000256" key="5">
    <source>
        <dbReference type="ARBA" id="ARBA00023034"/>
    </source>
</evidence>
<dbReference type="Proteomes" id="UP000189911">
    <property type="component" value="Chromosome H"/>
</dbReference>
<dbReference type="AlphaFoldDB" id="A0A1G4KM26"/>
<keyword evidence="5" id="KW-0333">Golgi apparatus</keyword>
<comment type="subcellular location">
    <subcellularLocation>
        <location evidence="2">Endosome membrane</location>
        <topology evidence="2">Peripheral membrane protein</topology>
    </subcellularLocation>
    <subcellularLocation>
        <location evidence="1">Golgi apparatus</location>
        <location evidence="1">trans-Golgi network membrane</location>
        <topology evidence="1">Peripheral membrane protein</topology>
    </subcellularLocation>
</comment>
<proteinExistence type="inferred from homology"/>
<accession>A0A1G4KM26</accession>
<organism evidence="9 10">
    <name type="scientific">Lachancea nothofagi CBS 11611</name>
    <dbReference type="NCBI Taxonomy" id="1266666"/>
    <lineage>
        <taxon>Eukaryota</taxon>
        <taxon>Fungi</taxon>
        <taxon>Dikarya</taxon>
        <taxon>Ascomycota</taxon>
        <taxon>Saccharomycotina</taxon>
        <taxon>Saccharomycetes</taxon>
        <taxon>Saccharomycetales</taxon>
        <taxon>Saccharomycetaceae</taxon>
        <taxon>Lachancea</taxon>
    </lineage>
</organism>
<gene>
    <name evidence="9" type="ORF">LANO_0H09164G</name>
</gene>
<dbReference type="InterPro" id="IPR031745">
    <property type="entry name" value="Vps53_C"/>
</dbReference>
<feature type="domain" description="Vps53 N-terminal" evidence="7">
    <location>
        <begin position="7"/>
        <end position="370"/>
    </location>
</feature>
<sequence>MEIELPDYDTEQALKAILGSDQSLLDIDQLIHATKTAKVQLEDEITACSVSRADGAKIDERSDLSASFGSLLSEVDGITSLSRDTEATISKLTRDISYLDNAKRNLTQSMTLFQNLQLLSEAYFQCRQLLDCNDFKAMRSPYSLMSGLLEFFKNYKSVEEIGIFMGKISRLQTETLARIKKTYQKLLSSPSLSEADTSESMLKDGACELLETNSGAKAELIDWSVNKLLYEITEIFQVNDEAGSLENLSRRYAYFKKVLNSFNSDFSQFFPKSWDIPIKLTSRFYATTRKDLEILLKRELKDQPSIDLFMGSLQTTLEFEKYMDVKFANRLSNDYGIEKISKSFEPYLVLWIQHQESMMNSKILNYMAEDKLSQSSESLVLPSSADLFRTYRSLLAQTLELIEPGSGRDRMLCELATFFNTWLTTYSKKILQPILITPDVQIENKEEAMLYTLLVLNTADYCSATIRQLEEKLTEYLTEGKDLTQLFDKVQSRYSSLISSAMDILLTLLVSPELAFAWREFENTDWKSVVVEDYSRYTITLKNVLRDDQSIMRKVISRFNREMYSWNFMDKVLELLLSGFLNCILRLLKPKPPFANLNNARVLQLAQVVNIGEQLQLDAECLRQSLNFWADDMADLINGSNASLKRIKKHIEQGFDHLVMFTKLLVVPLEVPETYQENYCAITANNTNILSWCFILALKGLPWDLAEWKLLHSAFKNSSEVGESSILPVFERCRSILVQFEYDLSHVNDATWQRFIHNDLGIKPVPIRSPMPSSAGGSMSPTQRIPSSKINGNIKNLMSNTGFFNRGG</sequence>
<dbReference type="Pfam" id="PF16854">
    <property type="entry name" value="VPS53_C"/>
    <property type="match status" value="1"/>
</dbReference>
<dbReference type="OrthoDB" id="10261632at2759"/>
<name>A0A1G4KM26_9SACH</name>
<feature type="domain" description="Vps53 C-terminal" evidence="8">
    <location>
        <begin position="613"/>
        <end position="701"/>
    </location>
</feature>
<evidence type="ECO:0000256" key="6">
    <source>
        <dbReference type="ARBA" id="ARBA00023136"/>
    </source>
</evidence>
<keyword evidence="4" id="KW-0967">Endosome</keyword>
<evidence type="ECO:0000256" key="4">
    <source>
        <dbReference type="ARBA" id="ARBA00022753"/>
    </source>
</evidence>
<keyword evidence="10" id="KW-1185">Reference proteome</keyword>
<dbReference type="PANTHER" id="PTHR12820:SF0">
    <property type="entry name" value="VACUOLAR PROTEIN SORTING-ASSOCIATED PROTEIN 53 HOMOLOG"/>
    <property type="match status" value="1"/>
</dbReference>
<dbReference type="PANTHER" id="PTHR12820">
    <property type="entry name" value="VACUOLAR SORTING PROTEIN 53"/>
    <property type="match status" value="1"/>
</dbReference>
<dbReference type="InterPro" id="IPR038260">
    <property type="entry name" value="Vps53_C_sf"/>
</dbReference>
<evidence type="ECO:0000313" key="10">
    <source>
        <dbReference type="Proteomes" id="UP000189911"/>
    </source>
</evidence>
<protein>
    <submittedName>
        <fullName evidence="9">LANO_0H09164g1_1</fullName>
    </submittedName>
</protein>
<dbReference type="GO" id="GO:0042147">
    <property type="term" value="P:retrograde transport, endosome to Golgi"/>
    <property type="evidence" value="ECO:0007669"/>
    <property type="project" value="InterPro"/>
</dbReference>
<dbReference type="InterPro" id="IPR039766">
    <property type="entry name" value="Vps53"/>
</dbReference>
<dbReference type="Pfam" id="PF04100">
    <property type="entry name" value="Vps53_N"/>
    <property type="match status" value="1"/>
</dbReference>
<evidence type="ECO:0000256" key="3">
    <source>
        <dbReference type="ARBA" id="ARBA00008628"/>
    </source>
</evidence>
<dbReference type="InterPro" id="IPR007234">
    <property type="entry name" value="Vps53_N"/>
</dbReference>
<dbReference type="GO" id="GO:0010008">
    <property type="term" value="C:endosome membrane"/>
    <property type="evidence" value="ECO:0007669"/>
    <property type="project" value="UniProtKB-SubCell"/>
</dbReference>